<evidence type="ECO:0000313" key="3">
    <source>
        <dbReference type="Proteomes" id="UP000293568"/>
    </source>
</evidence>
<name>A0A4P6EUX4_9BACL</name>
<feature type="compositionally biased region" description="Basic and acidic residues" evidence="1">
    <location>
        <begin position="257"/>
        <end position="278"/>
    </location>
</feature>
<organism evidence="2 3">
    <name type="scientific">Paenibacillus protaetiae</name>
    <dbReference type="NCBI Taxonomy" id="2509456"/>
    <lineage>
        <taxon>Bacteria</taxon>
        <taxon>Bacillati</taxon>
        <taxon>Bacillota</taxon>
        <taxon>Bacilli</taxon>
        <taxon>Bacillales</taxon>
        <taxon>Paenibacillaceae</taxon>
        <taxon>Paenibacillus</taxon>
    </lineage>
</organism>
<feature type="compositionally biased region" description="Basic and acidic residues" evidence="1">
    <location>
        <begin position="304"/>
        <end position="313"/>
    </location>
</feature>
<feature type="compositionally biased region" description="Basic and acidic residues" evidence="1">
    <location>
        <begin position="167"/>
        <end position="249"/>
    </location>
</feature>
<dbReference type="InterPro" id="IPR038141">
    <property type="entry name" value="YutD-like_sf"/>
</dbReference>
<dbReference type="Proteomes" id="UP000293568">
    <property type="component" value="Chromosome"/>
</dbReference>
<dbReference type="EMBL" id="CP035492">
    <property type="protein sequence ID" value="QAY66792.1"/>
    <property type="molecule type" value="Genomic_DNA"/>
</dbReference>
<feature type="compositionally biased region" description="Basic residues" evidence="1">
    <location>
        <begin position="279"/>
        <end position="291"/>
    </location>
</feature>
<dbReference type="Gene3D" id="3.50.4.20">
    <property type="match status" value="1"/>
</dbReference>
<evidence type="ECO:0000313" key="2">
    <source>
        <dbReference type="EMBL" id="QAY66792.1"/>
    </source>
</evidence>
<dbReference type="OrthoDB" id="1650379at2"/>
<dbReference type="AlphaFoldDB" id="A0A4P6EUX4"/>
<reference evidence="2 3" key="1">
    <citation type="submission" date="2019-01" db="EMBL/GenBank/DDBJ databases">
        <title>Genome sequencing of strain FW100M-2.</title>
        <authorList>
            <person name="Heo J."/>
            <person name="Kim S.-J."/>
            <person name="Kim J.-S."/>
            <person name="Hong S.-B."/>
            <person name="Kwon S.-W."/>
        </authorList>
    </citation>
    <scope>NUCLEOTIDE SEQUENCE [LARGE SCALE GENOMIC DNA]</scope>
    <source>
        <strain evidence="2 3">FW100M-2</strain>
    </source>
</reference>
<dbReference type="Pfam" id="PF06265">
    <property type="entry name" value="YutD-like"/>
    <property type="match status" value="1"/>
</dbReference>
<dbReference type="RefSeq" id="WP_129440727.1">
    <property type="nucleotide sequence ID" value="NZ_CP035492.1"/>
</dbReference>
<gene>
    <name evidence="2" type="ORF">ET464_10595</name>
</gene>
<accession>A0A4P6EUX4</accession>
<dbReference type="InterPro" id="IPR009370">
    <property type="entry name" value="YutD-like"/>
</dbReference>
<feature type="region of interest" description="Disordered" evidence="1">
    <location>
        <begin position="135"/>
        <end position="313"/>
    </location>
</feature>
<proteinExistence type="predicted"/>
<sequence>MIHIGGKVYEIIHEHKNGWNPDAFRDRYSDVLDRYDYIVGDWGYNQLRLKGFLKDGHAKATKDCAYSFMTDYINEYCNFGCAYFVLEKVAASRLPEEETEEIAASAAPKELTLVSDEQAGRASTEVLDAYKDESAAAAAEPAKVPDRPVMDAVTPERPIPTRYNRAGIEEKPEPERAERPDKSGKPARGDRPDRGERHPDKSQRTDKSDRGYKPGERPNKPDRQQRTDRKDKPERQRSDKTEQQAERNRQGRQQGGGRDRDRSPRHVQDGEQAGEHSQRKFKPNHRHKKPVRLAAKNDVAAASEHNRNPVKTE</sequence>
<dbReference type="KEGG" id="pprt:ET464_10595"/>
<keyword evidence="3" id="KW-1185">Reference proteome</keyword>
<evidence type="ECO:0000256" key="1">
    <source>
        <dbReference type="SAM" id="MobiDB-lite"/>
    </source>
</evidence>
<protein>
    <submittedName>
        <fullName evidence="2">DUF1027 domain-containing protein</fullName>
    </submittedName>
</protein>